<keyword evidence="2" id="KW-0808">Transferase</keyword>
<sequence length="989" mass="105561">MSAPATAATPPIASGSGNGTISGNQEVNPRARDPHSSQSHHAEHAGGSPRRSKSCVSMHASTAGGTAHRQVIGNYELGRVLATGDFDCRTRLCRHITTGVRYVVRVYDKRVLAEAQWMWNRVAESIRVQRTLPKNKYVLEMVECFESNTSVYMLMHLFPSINITKLFTDSAARAKLLSCLQAMSRANAHTSAAATSNGSLTTEPEKTAKGEPHRKPSHVHALPATDPTSAPKSVLSRGLKTSMRTPSASAAESQPSEHGTEETADANEFSHRGGGKQESTPSTAASTMGGASTSPMAVASVNAFLGTAVPSHVPLSLIRDLFEQAVKGVSHLHQYNVAHTGIAPDHLLVGANGLLRISNMVSCCFCAQGERLHELRGTRHTVAPEVLRGESYDPYLADAWALGVVLYFMLNRGRYPHDGASTLRHILHGRVRPSRPGLPPVALDLVSRLLQGSPEERLPVDAILTHPFFLAPLPTIAEEAAAEAAELQAQHVRHRLTTGAAVHGGHSVVSDRDDLNGRRLRSKEKAVGAGRQEASSPHWESLVTFGSGDSITGRDEVDSSGLNPQHNGDDDASAAEDGSRRSCRDTVCPPRAGLPTHQPSAASRSPSASMKRAHLAASSLARTSPCQSVAGSVSASTRPVWCPHLAPTLDALEDLAGRVIQYHYRQMKRRQQYRAETRTLVARSQSMRRAKVEEEGIGGQQQPLLSLVPAVVVLSRPPSLDLVPSSAGTVTPKRDEVLHRQRQRQQQPSDLYLKRKPVMAANVLDAAAGSQSPSSARRRASTNNSVDTGGPLEDEPLSHWHKSGTASPASTIQSVLVTGANSVVIGTRAGSPGSLDRDDDGTESSLISSLDGALRANVAEGTNAVASLDTTPQESLKLPVPLPLNQRRPGSSVRACNTPANSVFIAPPPLRPSSNSSVLPTLASLHGLGSSVGRFADRARVGEGMMVKDDERCPLCHREPYMTRAIGVRPYGGTSYVYADGRFTKVSSV</sequence>
<proteinExistence type="predicted"/>
<dbReference type="Proteomes" id="UP000008153">
    <property type="component" value="Chromosome 22"/>
</dbReference>
<dbReference type="GO" id="GO:0004674">
    <property type="term" value="F:protein serine/threonine kinase activity"/>
    <property type="evidence" value="ECO:0007669"/>
    <property type="project" value="UniProtKB-KW"/>
</dbReference>
<keyword evidence="9" id="KW-1185">Reference proteome</keyword>
<evidence type="ECO:0000256" key="5">
    <source>
        <dbReference type="ARBA" id="ARBA00022840"/>
    </source>
</evidence>
<dbReference type="SUPFAM" id="SSF56112">
    <property type="entry name" value="Protein kinase-like (PK-like)"/>
    <property type="match status" value="1"/>
</dbReference>
<feature type="compositionally biased region" description="Basic and acidic residues" evidence="6">
    <location>
        <begin position="29"/>
        <end position="44"/>
    </location>
</feature>
<feature type="compositionally biased region" description="Basic and acidic residues" evidence="6">
    <location>
        <begin position="203"/>
        <end position="214"/>
    </location>
</feature>
<keyword evidence="5" id="KW-0067">ATP-binding</keyword>
<dbReference type="Pfam" id="PF00069">
    <property type="entry name" value="Pkinase"/>
    <property type="match status" value="1"/>
</dbReference>
<dbReference type="PROSITE" id="PS50011">
    <property type="entry name" value="PROTEIN_KINASE_DOM"/>
    <property type="match status" value="1"/>
</dbReference>
<organism evidence="8 9">
    <name type="scientific">Leishmania infantum</name>
    <dbReference type="NCBI Taxonomy" id="5671"/>
    <lineage>
        <taxon>Eukaryota</taxon>
        <taxon>Discoba</taxon>
        <taxon>Euglenozoa</taxon>
        <taxon>Kinetoplastea</taxon>
        <taxon>Metakinetoplastina</taxon>
        <taxon>Trypanosomatida</taxon>
        <taxon>Trypanosomatidae</taxon>
        <taxon>Leishmaniinae</taxon>
        <taxon>Leishmania</taxon>
    </lineage>
</organism>
<dbReference type="STRING" id="5671.A4HZY8"/>
<feature type="region of interest" description="Disordered" evidence="6">
    <location>
        <begin position="1"/>
        <end position="60"/>
    </location>
</feature>
<feature type="region of interest" description="Disordered" evidence="6">
    <location>
        <begin position="190"/>
        <end position="293"/>
    </location>
</feature>
<dbReference type="GO" id="GO:0005634">
    <property type="term" value="C:nucleus"/>
    <property type="evidence" value="ECO:0007669"/>
    <property type="project" value="TreeGrafter"/>
</dbReference>
<dbReference type="PANTHER" id="PTHR24345">
    <property type="entry name" value="SERINE/THREONINE-PROTEIN KINASE PLK"/>
    <property type="match status" value="1"/>
</dbReference>
<evidence type="ECO:0000259" key="7">
    <source>
        <dbReference type="PROSITE" id="PS50011"/>
    </source>
</evidence>
<dbReference type="InterPro" id="IPR000719">
    <property type="entry name" value="Prot_kinase_dom"/>
</dbReference>
<dbReference type="eggNOG" id="KOG0583">
    <property type="taxonomic scope" value="Eukaryota"/>
</dbReference>
<dbReference type="InterPro" id="IPR011009">
    <property type="entry name" value="Kinase-like_dom_sf"/>
</dbReference>
<dbReference type="KEGG" id="lif:LINJ_22_0990"/>
<evidence type="ECO:0000313" key="8">
    <source>
        <dbReference type="EMBL" id="CAM68054.1"/>
    </source>
</evidence>
<keyword evidence="3" id="KW-0547">Nucleotide-binding</keyword>
<feature type="compositionally biased region" description="Low complexity" evidence="6">
    <location>
        <begin position="766"/>
        <end position="775"/>
    </location>
</feature>
<reference evidence="8 9" key="1">
    <citation type="journal article" date="2007" name="Nat. Genet.">
        <title>Comparative genomic analysis of three Leishmania species that cause diverse human disease.</title>
        <authorList>
            <person name="Peacock C.S."/>
            <person name="Seeger K."/>
            <person name="Harris D."/>
            <person name="Murphy L."/>
            <person name="Ruiz J.C."/>
            <person name="Quail M.A."/>
            <person name="Peters N."/>
            <person name="Adlem E."/>
            <person name="Tivey A."/>
            <person name="Aslett M."/>
            <person name="Kerhornou A."/>
            <person name="Ivens A."/>
            <person name="Fraser A."/>
            <person name="Rajandream M.A."/>
            <person name="Carver T."/>
            <person name="Norbertczak H."/>
            <person name="Chillingworth T."/>
            <person name="Hance Z."/>
            <person name="Jagels K."/>
            <person name="Moule S."/>
            <person name="Ormond D."/>
            <person name="Rutter S."/>
            <person name="Squares R."/>
            <person name="Whitehead S."/>
            <person name="Rabbinowitsch E."/>
            <person name="Arrowsmith C."/>
            <person name="White B."/>
            <person name="Thurston S."/>
            <person name="Bringaud F."/>
            <person name="Baldauf S.L."/>
            <person name="Faulconbridge A."/>
            <person name="Jeffares D."/>
            <person name="Depledge D.P."/>
            <person name="Oyola S.O."/>
            <person name="Hilley J.D."/>
            <person name="Brito L.O."/>
            <person name="Tosi L.R."/>
            <person name="Barrell B."/>
            <person name="Cruz A.K."/>
            <person name="Mottram J.C."/>
            <person name="Smith D.F."/>
            <person name="Berriman M."/>
        </authorList>
    </citation>
    <scope>NUCLEOTIDE SEQUENCE [LARGE SCALE GENOMIC DNA]</scope>
    <source>
        <strain evidence="8 9">JPCM5</strain>
    </source>
</reference>
<keyword evidence="4" id="KW-0418">Kinase</keyword>
<dbReference type="FunFam" id="3.30.200.20:FF:001153">
    <property type="entry name" value="Protein kinase, putative"/>
    <property type="match status" value="1"/>
</dbReference>
<feature type="compositionally biased region" description="Low complexity" evidence="6">
    <location>
        <begin position="246"/>
        <end position="257"/>
    </location>
</feature>
<dbReference type="GO" id="GO:0005524">
    <property type="term" value="F:ATP binding"/>
    <property type="evidence" value="ECO:0007669"/>
    <property type="project" value="UniProtKB-KW"/>
</dbReference>
<keyword evidence="1" id="KW-0723">Serine/threonine-protein kinase</keyword>
<dbReference type="AlphaFoldDB" id="A4HZY8"/>
<evidence type="ECO:0000313" key="9">
    <source>
        <dbReference type="Proteomes" id="UP000008153"/>
    </source>
</evidence>
<dbReference type="FunFam" id="1.10.510.10:FF:001581">
    <property type="entry name" value="Protein kinase, putative"/>
    <property type="match status" value="1"/>
</dbReference>
<evidence type="ECO:0000256" key="2">
    <source>
        <dbReference type="ARBA" id="ARBA00022679"/>
    </source>
</evidence>
<feature type="compositionally biased region" description="Polar residues" evidence="6">
    <location>
        <begin position="277"/>
        <end position="293"/>
    </location>
</feature>
<dbReference type="PANTHER" id="PTHR24345:SF91">
    <property type="entry name" value="SERINE_THREONINE-PROTEIN KINASE PLK4"/>
    <property type="match status" value="1"/>
</dbReference>
<evidence type="ECO:0000256" key="6">
    <source>
        <dbReference type="SAM" id="MobiDB-lite"/>
    </source>
</evidence>
<feature type="compositionally biased region" description="Low complexity" evidence="6">
    <location>
        <begin position="190"/>
        <end position="199"/>
    </location>
</feature>
<dbReference type="VEuPathDB" id="TriTrypDB:LINF_220017700"/>
<reference evidence="8 9" key="2">
    <citation type="journal article" date="2011" name="Genome Res.">
        <title>Chromosome and gene copy number variation allow major structural change between species and strains of Leishmania.</title>
        <authorList>
            <person name="Rogers M.B."/>
            <person name="Hilley J.D."/>
            <person name="Dickens N.J."/>
            <person name="Wilkes J."/>
            <person name="Bates P.A."/>
            <person name="Depledge D.P."/>
            <person name="Harris D."/>
            <person name="Her Y."/>
            <person name="Herzyk P."/>
            <person name="Imamura H."/>
            <person name="Otto T.D."/>
            <person name="Sanders M."/>
            <person name="Seeger K."/>
            <person name="Dujardin J.C."/>
            <person name="Berriman M."/>
            <person name="Smith D.F."/>
            <person name="Hertz-Fowler C."/>
            <person name="Mottram J.C."/>
        </authorList>
    </citation>
    <scope>NUCLEOTIDE SEQUENCE [LARGE SCALE GENOMIC DNA]</scope>
    <source>
        <strain evidence="8 9">JPCM5</strain>
    </source>
</reference>
<evidence type="ECO:0000256" key="3">
    <source>
        <dbReference type="ARBA" id="ARBA00022741"/>
    </source>
</evidence>
<feature type="region of interest" description="Disordered" evidence="6">
    <location>
        <begin position="766"/>
        <end position="809"/>
    </location>
</feature>
<feature type="region of interest" description="Disordered" evidence="6">
    <location>
        <begin position="721"/>
        <end position="754"/>
    </location>
</feature>
<dbReference type="RefSeq" id="XP_001465629.1">
    <property type="nucleotide sequence ID" value="XM_001465592.1"/>
</dbReference>
<dbReference type="SMR" id="A4HZY8"/>
<dbReference type="Gene3D" id="1.10.510.10">
    <property type="entry name" value="Transferase(Phosphotransferase) domain 1"/>
    <property type="match status" value="1"/>
</dbReference>
<dbReference type="EMBL" id="FR796454">
    <property type="protein sequence ID" value="CAM68054.1"/>
    <property type="molecule type" value="Genomic_DNA"/>
</dbReference>
<dbReference type="Gene3D" id="3.30.200.20">
    <property type="entry name" value="Phosphorylase Kinase, domain 1"/>
    <property type="match status" value="1"/>
</dbReference>
<gene>
    <name evidence="8" type="ORF">LINJ_22_0990</name>
</gene>
<feature type="compositionally biased region" description="Low complexity" evidence="6">
    <location>
        <begin position="599"/>
        <end position="609"/>
    </location>
</feature>
<dbReference type="OMA" id="LCHREPY"/>
<dbReference type="InParanoid" id="A4HZY8"/>
<protein>
    <recommendedName>
        <fullName evidence="7">Protein kinase domain-containing protein</fullName>
    </recommendedName>
</protein>
<accession>A4HZY8</accession>
<dbReference type="GeneID" id="5069051"/>
<evidence type="ECO:0000256" key="1">
    <source>
        <dbReference type="ARBA" id="ARBA00022527"/>
    </source>
</evidence>
<feature type="region of interest" description="Disordered" evidence="6">
    <location>
        <begin position="498"/>
        <end position="621"/>
    </location>
</feature>
<feature type="compositionally biased region" description="Low complexity" evidence="6">
    <location>
        <begin position="1"/>
        <end position="13"/>
    </location>
</feature>
<evidence type="ECO:0000256" key="4">
    <source>
        <dbReference type="ARBA" id="ARBA00022777"/>
    </source>
</evidence>
<name>A4HZY8_LEIIN</name>
<feature type="domain" description="Protein kinase" evidence="7">
    <location>
        <begin position="75"/>
        <end position="469"/>
    </location>
</feature>